<protein>
    <submittedName>
        <fullName evidence="2">Uncharacterized protein</fullName>
    </submittedName>
</protein>
<keyword evidence="1" id="KW-0472">Membrane</keyword>
<dbReference type="STRING" id="1036612.A0A1L9T0F8"/>
<feature type="transmembrane region" description="Helical" evidence="1">
    <location>
        <begin position="63"/>
        <end position="82"/>
    </location>
</feature>
<dbReference type="EMBL" id="KV878599">
    <property type="protein sequence ID" value="OJJ52930.1"/>
    <property type="molecule type" value="Genomic_DNA"/>
</dbReference>
<dbReference type="RefSeq" id="XP_040696736.1">
    <property type="nucleotide sequence ID" value="XM_040840792.1"/>
</dbReference>
<organism evidence="2 3">
    <name type="scientific">Aspergillus sydowii CBS 593.65</name>
    <dbReference type="NCBI Taxonomy" id="1036612"/>
    <lineage>
        <taxon>Eukaryota</taxon>
        <taxon>Fungi</taxon>
        <taxon>Dikarya</taxon>
        <taxon>Ascomycota</taxon>
        <taxon>Pezizomycotina</taxon>
        <taxon>Eurotiomycetes</taxon>
        <taxon>Eurotiomycetidae</taxon>
        <taxon>Eurotiales</taxon>
        <taxon>Aspergillaceae</taxon>
        <taxon>Aspergillus</taxon>
        <taxon>Aspergillus subgen. Nidulantes</taxon>
    </lineage>
</organism>
<dbReference type="OrthoDB" id="2896006at2759"/>
<evidence type="ECO:0000256" key="1">
    <source>
        <dbReference type="SAM" id="Phobius"/>
    </source>
</evidence>
<evidence type="ECO:0000313" key="3">
    <source>
        <dbReference type="Proteomes" id="UP000184356"/>
    </source>
</evidence>
<proteinExistence type="predicted"/>
<evidence type="ECO:0000313" key="2">
    <source>
        <dbReference type="EMBL" id="OJJ52930.1"/>
    </source>
</evidence>
<reference evidence="3" key="1">
    <citation type="journal article" date="2017" name="Genome Biol.">
        <title>Comparative genomics reveals high biological diversity and specific adaptations in the industrially and medically important fungal genus Aspergillus.</title>
        <authorList>
            <person name="de Vries R.P."/>
            <person name="Riley R."/>
            <person name="Wiebenga A."/>
            <person name="Aguilar-Osorio G."/>
            <person name="Amillis S."/>
            <person name="Uchima C.A."/>
            <person name="Anderluh G."/>
            <person name="Asadollahi M."/>
            <person name="Askin M."/>
            <person name="Barry K."/>
            <person name="Battaglia E."/>
            <person name="Bayram O."/>
            <person name="Benocci T."/>
            <person name="Braus-Stromeyer S.A."/>
            <person name="Caldana C."/>
            <person name="Canovas D."/>
            <person name="Cerqueira G.C."/>
            <person name="Chen F."/>
            <person name="Chen W."/>
            <person name="Choi C."/>
            <person name="Clum A."/>
            <person name="Dos Santos R.A."/>
            <person name="Damasio A.R."/>
            <person name="Diallinas G."/>
            <person name="Emri T."/>
            <person name="Fekete E."/>
            <person name="Flipphi M."/>
            <person name="Freyberg S."/>
            <person name="Gallo A."/>
            <person name="Gournas C."/>
            <person name="Habgood R."/>
            <person name="Hainaut M."/>
            <person name="Harispe M.L."/>
            <person name="Henrissat B."/>
            <person name="Hilden K.S."/>
            <person name="Hope R."/>
            <person name="Hossain A."/>
            <person name="Karabika E."/>
            <person name="Karaffa L."/>
            <person name="Karanyi Z."/>
            <person name="Krasevec N."/>
            <person name="Kuo A."/>
            <person name="Kusch H."/>
            <person name="LaButti K."/>
            <person name="Lagendijk E.L."/>
            <person name="Lapidus A."/>
            <person name="Levasseur A."/>
            <person name="Lindquist E."/>
            <person name="Lipzen A."/>
            <person name="Logrieco A.F."/>
            <person name="MacCabe A."/>
            <person name="Maekelae M.R."/>
            <person name="Malavazi I."/>
            <person name="Melin P."/>
            <person name="Meyer V."/>
            <person name="Mielnichuk N."/>
            <person name="Miskei M."/>
            <person name="Molnar A.P."/>
            <person name="Mule G."/>
            <person name="Ngan C.Y."/>
            <person name="Orejas M."/>
            <person name="Orosz E."/>
            <person name="Ouedraogo J.P."/>
            <person name="Overkamp K.M."/>
            <person name="Park H.-S."/>
            <person name="Perrone G."/>
            <person name="Piumi F."/>
            <person name="Punt P.J."/>
            <person name="Ram A.F."/>
            <person name="Ramon A."/>
            <person name="Rauscher S."/>
            <person name="Record E."/>
            <person name="Riano-Pachon D.M."/>
            <person name="Robert V."/>
            <person name="Roehrig J."/>
            <person name="Ruller R."/>
            <person name="Salamov A."/>
            <person name="Salih N.S."/>
            <person name="Samson R.A."/>
            <person name="Sandor E."/>
            <person name="Sanguinetti M."/>
            <person name="Schuetze T."/>
            <person name="Sepcic K."/>
            <person name="Shelest E."/>
            <person name="Sherlock G."/>
            <person name="Sophianopoulou V."/>
            <person name="Squina F.M."/>
            <person name="Sun H."/>
            <person name="Susca A."/>
            <person name="Todd R.B."/>
            <person name="Tsang A."/>
            <person name="Unkles S.E."/>
            <person name="van de Wiele N."/>
            <person name="van Rossen-Uffink D."/>
            <person name="Oliveira J.V."/>
            <person name="Vesth T.C."/>
            <person name="Visser J."/>
            <person name="Yu J.-H."/>
            <person name="Zhou M."/>
            <person name="Andersen M.R."/>
            <person name="Archer D.B."/>
            <person name="Baker S.E."/>
            <person name="Benoit I."/>
            <person name="Brakhage A.A."/>
            <person name="Braus G.H."/>
            <person name="Fischer R."/>
            <person name="Frisvad J.C."/>
            <person name="Goldman G.H."/>
            <person name="Houbraken J."/>
            <person name="Oakley B."/>
            <person name="Pocsi I."/>
            <person name="Scazzocchio C."/>
            <person name="Seiboth B."/>
            <person name="vanKuyk P.A."/>
            <person name="Wortman J."/>
            <person name="Dyer P.S."/>
            <person name="Grigoriev I.V."/>
        </authorList>
    </citation>
    <scope>NUCLEOTIDE SEQUENCE [LARGE SCALE GENOMIC DNA]</scope>
    <source>
        <strain evidence="3">CBS 593.65</strain>
    </source>
</reference>
<accession>A0A1L9T0F8</accession>
<feature type="transmembrane region" description="Helical" evidence="1">
    <location>
        <begin position="7"/>
        <end position="29"/>
    </location>
</feature>
<dbReference type="VEuPathDB" id="FungiDB:ASPSYDRAFT_137507"/>
<dbReference type="Proteomes" id="UP000184356">
    <property type="component" value="Unassembled WGS sequence"/>
</dbReference>
<dbReference type="AlphaFoldDB" id="A0A1L9T0F8"/>
<keyword evidence="1" id="KW-1133">Transmembrane helix</keyword>
<keyword evidence="1" id="KW-0812">Transmembrane</keyword>
<gene>
    <name evidence="2" type="ORF">ASPSYDRAFT_137507</name>
</gene>
<feature type="transmembrane region" description="Helical" evidence="1">
    <location>
        <begin position="187"/>
        <end position="207"/>
    </location>
</feature>
<sequence>MLLLPELLLVLWWLVQYSYGMVLLTVTAIEAPQSSITGSLRTAVHHFRTQAGLAFLFRGFSLFIIYAFTHATVLPVLLSAILPNSTDSQWIAHLRSITSVSLLANLKVLWVHAVITKPSSKFSHQQLPGIACWVRTAPVTVLEAAIHEWAGLYSTDLALVISKATVPFLDTNALLDPDATQDLKRGYALHVFGLLPSFAMCMATLPVRTAFIRIAASMLPEGEQPIVPLDPVLKEDPPSGILNAWKNLPSSTWGRVWRVQAKGYIFSAIIFFSGKVVYSDFHRIAHLPMIWFNSS</sequence>
<dbReference type="GeneID" id="63756865"/>
<keyword evidence="3" id="KW-1185">Reference proteome</keyword>
<name>A0A1L9T0F8_9EURO</name>